<comment type="caution">
    <text evidence="1">The sequence shown here is derived from an EMBL/GenBank/DDBJ whole genome shotgun (WGS) entry which is preliminary data.</text>
</comment>
<proteinExistence type="predicted"/>
<evidence type="ECO:0000313" key="2">
    <source>
        <dbReference type="Proteomes" id="UP001056120"/>
    </source>
</evidence>
<reference evidence="1 2" key="2">
    <citation type="journal article" date="2022" name="Mol. Ecol. Resour.">
        <title>The genomes of chicory, endive, great burdock and yacon provide insights into Asteraceae paleo-polyploidization history and plant inulin production.</title>
        <authorList>
            <person name="Fan W."/>
            <person name="Wang S."/>
            <person name="Wang H."/>
            <person name="Wang A."/>
            <person name="Jiang F."/>
            <person name="Liu H."/>
            <person name="Zhao H."/>
            <person name="Xu D."/>
            <person name="Zhang Y."/>
        </authorList>
    </citation>
    <scope>NUCLEOTIDE SEQUENCE [LARGE SCALE GENOMIC DNA]</scope>
    <source>
        <strain evidence="2">cv. Yunnan</strain>
        <tissue evidence="1">Leaves</tissue>
    </source>
</reference>
<gene>
    <name evidence="1" type="ORF">L1987_66438</name>
</gene>
<keyword evidence="2" id="KW-1185">Reference proteome</keyword>
<dbReference type="EMBL" id="CM042039">
    <property type="protein sequence ID" value="KAI3726639.1"/>
    <property type="molecule type" value="Genomic_DNA"/>
</dbReference>
<accession>A0ACB9BXH8</accession>
<reference evidence="2" key="1">
    <citation type="journal article" date="2022" name="Mol. Ecol. Resour.">
        <title>The genomes of chicory, endive, great burdock and yacon provide insights into Asteraceae palaeo-polyploidization history and plant inulin production.</title>
        <authorList>
            <person name="Fan W."/>
            <person name="Wang S."/>
            <person name="Wang H."/>
            <person name="Wang A."/>
            <person name="Jiang F."/>
            <person name="Liu H."/>
            <person name="Zhao H."/>
            <person name="Xu D."/>
            <person name="Zhang Y."/>
        </authorList>
    </citation>
    <scope>NUCLEOTIDE SEQUENCE [LARGE SCALE GENOMIC DNA]</scope>
    <source>
        <strain evidence="2">cv. Yunnan</strain>
    </source>
</reference>
<sequence>MYPTQSPPPPPQNFGDGFPFPALSPARLNNNVQHVPVNLPLSLDIDQSLFDSFSSLNISQTNDQDLQMFPPRSLRYTYGGEGFNHTSLDESFRASNGVGHNQGVYSGVGHSTTRTVDPQRASSSSSRFDFDQISSYLPAKEQLYFTQHLNAYENRRSTNLYEQSVRRNSANINTSSNHVNRNLNQNYFRVNSLHELRGCICVLARDQNGSEILQSKLETPTKDEIEIVLYEVMGSVADLMKDQYGNYLIQKLVSVCDDDQKAMIVRELTERSVDIILVCMSPYGTRAVQKLLENLKSQSQIMKVIRALHRCAAQLANDPNGHHVLQYCLLHFDSDFNQPILDQIADNCFKVATDRSGCCLLQACVEHSCGEVRNRLVTEIMANAIPIAEDPFGNYVLQHMVGLQSPVLTELLVRQLQGNFASLSQNKYASNVVEKCLIESEPDISTKIILELVESPNSSSLLVDPYGNFVIQSALKVSKGFAFECLRKLISRNVHLMHSNLYGKKILEKIEKRRVYWLTT</sequence>
<protein>
    <submittedName>
        <fullName evidence="1">Uncharacterized protein</fullName>
    </submittedName>
</protein>
<name>A0ACB9BXH8_9ASTR</name>
<organism evidence="1 2">
    <name type="scientific">Smallanthus sonchifolius</name>
    <dbReference type="NCBI Taxonomy" id="185202"/>
    <lineage>
        <taxon>Eukaryota</taxon>
        <taxon>Viridiplantae</taxon>
        <taxon>Streptophyta</taxon>
        <taxon>Embryophyta</taxon>
        <taxon>Tracheophyta</taxon>
        <taxon>Spermatophyta</taxon>
        <taxon>Magnoliopsida</taxon>
        <taxon>eudicotyledons</taxon>
        <taxon>Gunneridae</taxon>
        <taxon>Pentapetalae</taxon>
        <taxon>asterids</taxon>
        <taxon>campanulids</taxon>
        <taxon>Asterales</taxon>
        <taxon>Asteraceae</taxon>
        <taxon>Asteroideae</taxon>
        <taxon>Heliantheae alliance</taxon>
        <taxon>Millerieae</taxon>
        <taxon>Smallanthus</taxon>
    </lineage>
</organism>
<evidence type="ECO:0000313" key="1">
    <source>
        <dbReference type="EMBL" id="KAI3726639.1"/>
    </source>
</evidence>
<dbReference type="Proteomes" id="UP001056120">
    <property type="component" value="Linkage Group LG22"/>
</dbReference>